<evidence type="ECO:0000313" key="2">
    <source>
        <dbReference type="Proteomes" id="UP000478052"/>
    </source>
</evidence>
<name>A0A6G0Z9G6_APHCR</name>
<proteinExistence type="predicted"/>
<protein>
    <submittedName>
        <fullName evidence="1">PRE C2HC domain-containing protein</fullName>
    </submittedName>
</protein>
<comment type="caution">
    <text evidence="1">The sequence shown here is derived from an EMBL/GenBank/DDBJ whole genome shotgun (WGS) entry which is preliminary data.</text>
</comment>
<feature type="non-terminal residue" evidence="1">
    <location>
        <position position="1"/>
    </location>
</feature>
<dbReference type="Proteomes" id="UP000478052">
    <property type="component" value="Unassembled WGS sequence"/>
</dbReference>
<organism evidence="1 2">
    <name type="scientific">Aphis craccivora</name>
    <name type="common">Cowpea aphid</name>
    <dbReference type="NCBI Taxonomy" id="307492"/>
    <lineage>
        <taxon>Eukaryota</taxon>
        <taxon>Metazoa</taxon>
        <taxon>Ecdysozoa</taxon>
        <taxon>Arthropoda</taxon>
        <taxon>Hexapoda</taxon>
        <taxon>Insecta</taxon>
        <taxon>Pterygota</taxon>
        <taxon>Neoptera</taxon>
        <taxon>Paraneoptera</taxon>
        <taxon>Hemiptera</taxon>
        <taxon>Sternorrhyncha</taxon>
        <taxon>Aphidomorpha</taxon>
        <taxon>Aphidoidea</taxon>
        <taxon>Aphididae</taxon>
        <taxon>Aphidini</taxon>
        <taxon>Aphis</taxon>
        <taxon>Aphis</taxon>
    </lineage>
</organism>
<reference evidence="1 2" key="1">
    <citation type="submission" date="2019-08" db="EMBL/GenBank/DDBJ databases">
        <title>Whole genome of Aphis craccivora.</title>
        <authorList>
            <person name="Voronova N.V."/>
            <person name="Shulinski R.S."/>
            <person name="Bandarenka Y.V."/>
            <person name="Zhorov D.G."/>
            <person name="Warner D."/>
        </authorList>
    </citation>
    <scope>NUCLEOTIDE SEQUENCE [LARGE SCALE GENOMIC DNA]</scope>
    <source>
        <strain evidence="1">180601</strain>
        <tissue evidence="1">Whole Body</tissue>
    </source>
</reference>
<evidence type="ECO:0000313" key="1">
    <source>
        <dbReference type="EMBL" id="KAF0767402.1"/>
    </source>
</evidence>
<dbReference type="EMBL" id="VUJU01000975">
    <property type="protein sequence ID" value="KAF0767402.1"/>
    <property type="molecule type" value="Genomic_DNA"/>
</dbReference>
<dbReference type="AlphaFoldDB" id="A0A6G0Z9G6"/>
<dbReference type="OrthoDB" id="10035396at2759"/>
<gene>
    <name evidence="1" type="ORF">FWK35_00014943</name>
</gene>
<accession>A0A6G0Z9G6</accession>
<feature type="non-terminal residue" evidence="1">
    <location>
        <position position="116"/>
    </location>
</feature>
<sequence>IVVVGDLWTVDIKLFVIFINNSTITDNNIIESDDQVDVSSKGKLNNTNKDNVDPNSFSWNIVLKDNNAYYHTYQLQSDKLKRVVIMNLHLSTPEEDIVSAIEEIGNIARNFTNVKF</sequence>
<keyword evidence="2" id="KW-1185">Reference proteome</keyword>